<name>A0A917ATS7_9BACI</name>
<reference evidence="13" key="2">
    <citation type="submission" date="2020-09" db="EMBL/GenBank/DDBJ databases">
        <authorList>
            <person name="Sun Q."/>
            <person name="Zhou Y."/>
        </authorList>
    </citation>
    <scope>NUCLEOTIDE SEQUENCE</scope>
    <source>
        <strain evidence="13">CGMCC 1.12698</strain>
    </source>
</reference>
<keyword evidence="6 12" id="KW-0472">Membrane</keyword>
<keyword evidence="11 12" id="KW-0670">Pyruvate</keyword>
<dbReference type="NCBIfam" id="TIGR00163">
    <property type="entry name" value="PS_decarb"/>
    <property type="match status" value="1"/>
</dbReference>
<feature type="active site" description="Schiff-base intermediate with substrate; via pyruvic acid; for decarboxylase activity" evidence="12">
    <location>
        <position position="227"/>
    </location>
</feature>
<evidence type="ECO:0000313" key="13">
    <source>
        <dbReference type="EMBL" id="GGE74818.1"/>
    </source>
</evidence>
<evidence type="ECO:0000256" key="12">
    <source>
        <dbReference type="HAMAP-Rule" id="MF_00662"/>
    </source>
</evidence>
<evidence type="ECO:0000256" key="4">
    <source>
        <dbReference type="ARBA" id="ARBA00022793"/>
    </source>
</evidence>
<keyword evidence="5 12" id="KW-0443">Lipid metabolism</keyword>
<dbReference type="EC" id="4.1.1.65" evidence="12"/>
<feature type="modified residue" description="Pyruvic acid (Ser); by autocatalysis" evidence="12">
    <location>
        <position position="227"/>
    </location>
</feature>
<accession>A0A917ATS7</accession>
<proteinExistence type="inferred from homology"/>
<evidence type="ECO:0000256" key="5">
    <source>
        <dbReference type="ARBA" id="ARBA00023098"/>
    </source>
</evidence>
<keyword evidence="4 12" id="KW-0210">Decarboxylase</keyword>
<sequence length="264" mass="30411">MLKEKFLKVLLELPNRRFISYLLRKFATSKMSKVLIPTYAKTYNIRLDEMEKDMKEYHSLHDFFTRRLKEGVRTVDIESDTVVSPVDCVVEDFGIINEDKQFTVKGKHYSIIDMLGKEERTHKYEGGQYFVLYLSPSHYHRIHSPIDGEVVERFELGTKSAPVNELGLKYGKSPLSKNYRVVSELVHNGQHVAVVKVGAMFVNTIHVTNESQAFMRGDEVGYFSFGSTIVLLFEKGSFEIDPAIHYKQDLFMGQKIGKLVSKLK</sequence>
<gene>
    <name evidence="12 13" type="primary">psd</name>
    <name evidence="13" type="ORF">GCM10007140_25850</name>
</gene>
<comment type="subunit">
    <text evidence="12">Heterodimer of a large membrane-associated beta subunit and a small pyruvoyl-containing alpha subunit.</text>
</comment>
<evidence type="ECO:0000256" key="9">
    <source>
        <dbReference type="ARBA" id="ARBA00023239"/>
    </source>
</evidence>
<dbReference type="AlphaFoldDB" id="A0A917ATS7"/>
<dbReference type="GO" id="GO:0005886">
    <property type="term" value="C:plasma membrane"/>
    <property type="evidence" value="ECO:0007669"/>
    <property type="project" value="UniProtKB-SubCell"/>
</dbReference>
<dbReference type="HAMAP" id="MF_00662">
    <property type="entry name" value="PS_decarb_PSD_B_type1"/>
    <property type="match status" value="1"/>
</dbReference>
<keyword evidence="10 12" id="KW-1208">Phospholipid metabolism</keyword>
<dbReference type="InterPro" id="IPR003817">
    <property type="entry name" value="PS_Dcarbxylase"/>
</dbReference>
<dbReference type="Proteomes" id="UP000605259">
    <property type="component" value="Unassembled WGS sequence"/>
</dbReference>
<feature type="chain" id="PRO_5038193316" description="Phosphatidylserine decarboxylase alpha chain" evidence="12">
    <location>
        <begin position="227"/>
        <end position="264"/>
    </location>
</feature>
<dbReference type="RefSeq" id="WP_188388908.1">
    <property type="nucleotide sequence ID" value="NZ_BMFK01000002.1"/>
</dbReference>
<keyword evidence="8 12" id="KW-0594">Phospholipid biosynthesis</keyword>
<dbReference type="Pfam" id="PF02666">
    <property type="entry name" value="PS_Dcarbxylase"/>
    <property type="match status" value="1"/>
</dbReference>
<comment type="function">
    <text evidence="12">Catalyzes the formation of phosphatidylethanolamine (PtdEtn) from phosphatidylserine (PtdSer).</text>
</comment>
<comment type="similarity">
    <text evidence="12">Belongs to the phosphatidylserine decarboxylase family. PSD-B subfamily. Prokaryotic type I sub-subfamily.</text>
</comment>
<dbReference type="InterPro" id="IPR033177">
    <property type="entry name" value="PSD-B"/>
</dbReference>
<comment type="pathway">
    <text evidence="12">Phospholipid metabolism; phosphatidylethanolamine biosynthesis; phosphatidylethanolamine from CDP-diacylglycerol: step 2/2.</text>
</comment>
<comment type="subcellular location">
    <subcellularLocation>
        <location evidence="12">Cell membrane</location>
        <topology evidence="12">Peripheral membrane protein</topology>
    </subcellularLocation>
</comment>
<evidence type="ECO:0000256" key="3">
    <source>
        <dbReference type="ARBA" id="ARBA00022516"/>
    </source>
</evidence>
<dbReference type="GO" id="GO:0006646">
    <property type="term" value="P:phosphatidylethanolamine biosynthetic process"/>
    <property type="evidence" value="ECO:0007669"/>
    <property type="project" value="UniProtKB-UniRule"/>
</dbReference>
<evidence type="ECO:0000256" key="2">
    <source>
        <dbReference type="ARBA" id="ARBA00022475"/>
    </source>
</evidence>
<evidence type="ECO:0000256" key="8">
    <source>
        <dbReference type="ARBA" id="ARBA00023209"/>
    </source>
</evidence>
<reference evidence="13" key="1">
    <citation type="journal article" date="2014" name="Int. J. Syst. Evol. Microbiol.">
        <title>Complete genome sequence of Corynebacterium casei LMG S-19264T (=DSM 44701T), isolated from a smear-ripened cheese.</title>
        <authorList>
            <consortium name="US DOE Joint Genome Institute (JGI-PGF)"/>
            <person name="Walter F."/>
            <person name="Albersmeier A."/>
            <person name="Kalinowski J."/>
            <person name="Ruckert C."/>
        </authorList>
    </citation>
    <scope>NUCLEOTIDE SEQUENCE</scope>
    <source>
        <strain evidence="13">CGMCC 1.12698</strain>
    </source>
</reference>
<organism evidence="13 14">
    <name type="scientific">Priestia taiwanensis</name>
    <dbReference type="NCBI Taxonomy" id="1347902"/>
    <lineage>
        <taxon>Bacteria</taxon>
        <taxon>Bacillati</taxon>
        <taxon>Bacillota</taxon>
        <taxon>Bacilli</taxon>
        <taxon>Bacillales</taxon>
        <taxon>Bacillaceae</taxon>
        <taxon>Priestia</taxon>
    </lineage>
</organism>
<feature type="site" description="Cleavage (non-hydrolytic); by autocatalysis" evidence="12">
    <location>
        <begin position="226"/>
        <end position="227"/>
    </location>
</feature>
<dbReference type="EMBL" id="BMFK01000002">
    <property type="protein sequence ID" value="GGE74818.1"/>
    <property type="molecule type" value="Genomic_DNA"/>
</dbReference>
<dbReference type="PANTHER" id="PTHR10067">
    <property type="entry name" value="PHOSPHATIDYLSERINE DECARBOXYLASE"/>
    <property type="match status" value="1"/>
</dbReference>
<evidence type="ECO:0000256" key="7">
    <source>
        <dbReference type="ARBA" id="ARBA00023145"/>
    </source>
</evidence>
<comment type="cofactor">
    <cofactor evidence="12">
        <name>pyruvate</name>
        <dbReference type="ChEBI" id="CHEBI:15361"/>
    </cofactor>
    <text evidence="12">Binds 1 pyruvoyl group covalently per subunit.</text>
</comment>
<keyword evidence="3 12" id="KW-0444">Lipid biosynthesis</keyword>
<feature type="chain" id="PRO_5038193315" description="Phosphatidylserine decarboxylase beta chain" evidence="12">
    <location>
        <begin position="1"/>
        <end position="226"/>
    </location>
</feature>
<evidence type="ECO:0000256" key="6">
    <source>
        <dbReference type="ARBA" id="ARBA00023136"/>
    </source>
</evidence>
<comment type="catalytic activity">
    <reaction evidence="12">
        <text>a 1,2-diacyl-sn-glycero-3-phospho-L-serine + H(+) = a 1,2-diacyl-sn-glycero-3-phosphoethanolamine + CO2</text>
        <dbReference type="Rhea" id="RHEA:20828"/>
        <dbReference type="ChEBI" id="CHEBI:15378"/>
        <dbReference type="ChEBI" id="CHEBI:16526"/>
        <dbReference type="ChEBI" id="CHEBI:57262"/>
        <dbReference type="ChEBI" id="CHEBI:64612"/>
        <dbReference type="EC" id="4.1.1.65"/>
    </reaction>
</comment>
<comment type="caution">
    <text evidence="13">The sequence shown here is derived from an EMBL/GenBank/DDBJ whole genome shotgun (WGS) entry which is preliminary data.</text>
</comment>
<keyword evidence="7 12" id="KW-0865">Zymogen</keyword>
<dbReference type="PANTHER" id="PTHR10067:SF6">
    <property type="entry name" value="PHOSPHATIDYLSERINE DECARBOXYLASE PROENZYME, MITOCHONDRIAL"/>
    <property type="match status" value="1"/>
</dbReference>
<comment type="PTM">
    <text evidence="12">Is synthesized initially as an inactive proenzyme. Formation of the active enzyme involves a self-maturation process in which the active site pyruvoyl group is generated from an internal serine residue via an autocatalytic post-translational modification. Two non-identical subunits are generated from the proenzyme in this reaction, and the pyruvate is formed at the N-terminus of the alpha chain, which is derived from the carboxyl end of the proenzyme. The autoendoproteolytic cleavage occurs by a canonical serine protease mechanism, in which the side chain hydroxyl group of the serine supplies its oxygen atom to form the C-terminus of the beta chain, while the remainder of the serine residue undergoes an oxidative deamination to produce ammonia and the pyruvoyl prosthetic group on the alpha chain. During this reaction, the Ser that is part of the protease active site of the proenzyme becomes the pyruvoyl prosthetic group, which constitutes an essential element of the active site of the mature decarboxylase.</text>
</comment>
<evidence type="ECO:0000256" key="1">
    <source>
        <dbReference type="ARBA" id="ARBA00005189"/>
    </source>
</evidence>
<evidence type="ECO:0000313" key="14">
    <source>
        <dbReference type="Proteomes" id="UP000605259"/>
    </source>
</evidence>
<comment type="pathway">
    <text evidence="1">Lipid metabolism.</text>
</comment>
<protein>
    <recommendedName>
        <fullName evidence="12">Phosphatidylserine decarboxylase proenzyme</fullName>
        <ecNumber evidence="12">4.1.1.65</ecNumber>
    </recommendedName>
    <component>
        <recommendedName>
            <fullName evidence="12">Phosphatidylserine decarboxylase alpha chain</fullName>
        </recommendedName>
    </component>
    <component>
        <recommendedName>
            <fullName evidence="12">Phosphatidylserine decarboxylase beta chain</fullName>
        </recommendedName>
    </component>
</protein>
<evidence type="ECO:0000256" key="11">
    <source>
        <dbReference type="ARBA" id="ARBA00023317"/>
    </source>
</evidence>
<evidence type="ECO:0000256" key="10">
    <source>
        <dbReference type="ARBA" id="ARBA00023264"/>
    </source>
</evidence>
<dbReference type="InterPro" id="IPR033178">
    <property type="entry name" value="PSD_type1_pro"/>
</dbReference>
<feature type="active site" description="Charge relay system; for autoendoproteolytic cleavage activity" evidence="12">
    <location>
        <position position="87"/>
    </location>
</feature>
<dbReference type="NCBIfam" id="NF002853">
    <property type="entry name" value="PRK03140.1"/>
    <property type="match status" value="1"/>
</dbReference>
<keyword evidence="2 12" id="KW-1003">Cell membrane</keyword>
<dbReference type="GO" id="GO:0004609">
    <property type="term" value="F:phosphatidylserine decarboxylase activity"/>
    <property type="evidence" value="ECO:0007669"/>
    <property type="project" value="UniProtKB-UniRule"/>
</dbReference>
<keyword evidence="9 12" id="KW-0456">Lyase</keyword>
<keyword evidence="14" id="KW-1185">Reference proteome</keyword>
<feature type="active site" description="Charge relay system; for autoendoproteolytic cleavage activity" evidence="12">
    <location>
        <position position="143"/>
    </location>
</feature>
<feature type="active site" description="Charge relay system; for autoendoproteolytic cleavage activity" evidence="12">
    <location>
        <position position="227"/>
    </location>
</feature>